<gene>
    <name evidence="3" type="ORF">POBO1169_LOCUS12322</name>
</gene>
<reference evidence="3" key="1">
    <citation type="submission" date="2021-01" db="EMBL/GenBank/DDBJ databases">
        <authorList>
            <person name="Corre E."/>
            <person name="Pelletier E."/>
            <person name="Niang G."/>
            <person name="Scheremetjew M."/>
            <person name="Finn R."/>
            <person name="Kale V."/>
            <person name="Holt S."/>
            <person name="Cochrane G."/>
            <person name="Meng A."/>
            <person name="Brown T."/>
            <person name="Cohen L."/>
        </authorList>
    </citation>
    <scope>NUCLEOTIDE SEQUENCE</scope>
    <source>
        <strain evidence="3">CCMP722</strain>
    </source>
</reference>
<dbReference type="PANTHER" id="PTHR33591">
    <property type="entry name" value="BETA-CAROTENE ISOMERASE D27"/>
    <property type="match status" value="1"/>
</dbReference>
<keyword evidence="1" id="KW-0812">Transmembrane</keyword>
<evidence type="ECO:0000259" key="2">
    <source>
        <dbReference type="Pfam" id="PF13225"/>
    </source>
</evidence>
<dbReference type="InterPro" id="IPR038938">
    <property type="entry name" value="D27-like"/>
</dbReference>
<dbReference type="Pfam" id="PF13225">
    <property type="entry name" value="D27-like_C"/>
    <property type="match status" value="1"/>
</dbReference>
<proteinExistence type="predicted"/>
<feature type="transmembrane region" description="Helical" evidence="1">
    <location>
        <begin position="44"/>
        <end position="61"/>
    </location>
</feature>
<name>A0A7S0RDN9_9CHLO</name>
<keyword evidence="1" id="KW-0472">Membrane</keyword>
<dbReference type="InterPro" id="IPR025114">
    <property type="entry name" value="D27-like_C"/>
</dbReference>
<feature type="domain" description="Beta-carotene isomerase D27-like C-terminal" evidence="2">
    <location>
        <begin position="59"/>
        <end position="155"/>
    </location>
</feature>
<dbReference type="GO" id="GO:0005506">
    <property type="term" value="F:iron ion binding"/>
    <property type="evidence" value="ECO:0007669"/>
    <property type="project" value="InterPro"/>
</dbReference>
<sequence>MDGTAKDVQVRAQRVFAGILPALGIGWVIPLWKKALDPVFPQWFSNYAFVLVFTTLFPWLMGPMKGVDEVDVPVPAALRKVFKNLPETFSVPQAVKAERCRFLESTQCASVCVNTCKVPSQNWLFQDFGMKLHIQPNYDDFSCQWKFNVEPPPLAEDEAVMVPCFAKCDSEVKGQKDAFRQLARADSGFGMVDGVDKYTGETLEQIVARATAEAKADAARGLTPDGTAGSAETLKLRAAETKKSGKCWSVDEERLDKYKAIMDADQA</sequence>
<protein>
    <recommendedName>
        <fullName evidence="2">Beta-carotene isomerase D27-like C-terminal domain-containing protein</fullName>
    </recommendedName>
</protein>
<dbReference type="AlphaFoldDB" id="A0A7S0RDN9"/>
<keyword evidence="1" id="KW-1133">Transmembrane helix</keyword>
<dbReference type="EMBL" id="HBFA01024227">
    <property type="protein sequence ID" value="CAD8674599.1"/>
    <property type="molecule type" value="Transcribed_RNA"/>
</dbReference>
<evidence type="ECO:0000313" key="3">
    <source>
        <dbReference type="EMBL" id="CAD8674599.1"/>
    </source>
</evidence>
<accession>A0A7S0RDN9</accession>
<feature type="transmembrane region" description="Helical" evidence="1">
    <location>
        <begin position="12"/>
        <end position="32"/>
    </location>
</feature>
<evidence type="ECO:0000256" key="1">
    <source>
        <dbReference type="SAM" id="Phobius"/>
    </source>
</evidence>
<dbReference type="PANTHER" id="PTHR33591:SF2">
    <property type="entry name" value="BETA-CAROTENE ISOMERASE D27"/>
    <property type="match status" value="1"/>
</dbReference>
<organism evidence="3">
    <name type="scientific">Pyramimonas obovata</name>
    <dbReference type="NCBI Taxonomy" id="1411642"/>
    <lineage>
        <taxon>Eukaryota</taxon>
        <taxon>Viridiplantae</taxon>
        <taxon>Chlorophyta</taxon>
        <taxon>Pyramimonadophyceae</taxon>
        <taxon>Pyramimonadales</taxon>
        <taxon>Pyramimonadaceae</taxon>
        <taxon>Pyramimonas</taxon>
        <taxon>Pyramimonas incertae sedis</taxon>
    </lineage>
</organism>